<name>F4MI47_PHLPE</name>
<sequence length="210" mass="23917">MKFAVACILLTFCLSALAVTPRDLQQDFEEFNALIPSKKIQDVVTKYYLFDGETRNFVKYLKGAEFRKVWDQVFTYPDVKDLLHYLKDKNADATGLINSLADLLGLPHVTPDLMLGNAVMLRSLKGLFNEIVALLPLDKLQALLEDKLANSEDFKELYKRIASYDYCALEQFTANSAEVQDFLNRLNGYGVSLDGLFNDVKEFFGWNKCN</sequence>
<proteinExistence type="evidence at transcript level"/>
<dbReference type="Pfam" id="PF06757">
    <property type="entry name" value="Ins_allergen_rp"/>
    <property type="match status" value="1"/>
</dbReference>
<dbReference type="AlphaFoldDB" id="F4MI47"/>
<accession>F4MI47</accession>
<keyword evidence="1" id="KW-0732">Signal</keyword>
<evidence type="ECO:0000313" key="2">
    <source>
        <dbReference type="EMBL" id="ADJ57676.1"/>
    </source>
</evidence>
<feature type="chain" id="PRO_5003317351" evidence="1">
    <location>
        <begin position="19"/>
        <end position="210"/>
    </location>
</feature>
<protein>
    <submittedName>
        <fullName evidence="2">Putative microvillar-like protein 5</fullName>
    </submittedName>
</protein>
<organism evidence="2">
    <name type="scientific">Phlebotomus perniciosus</name>
    <name type="common">Phlebotomine sand fly</name>
    <dbReference type="NCBI Taxonomy" id="13204"/>
    <lineage>
        <taxon>Eukaryota</taxon>
        <taxon>Metazoa</taxon>
        <taxon>Ecdysozoa</taxon>
        <taxon>Arthropoda</taxon>
        <taxon>Hexapoda</taxon>
        <taxon>Insecta</taxon>
        <taxon>Pterygota</taxon>
        <taxon>Neoptera</taxon>
        <taxon>Endopterygota</taxon>
        <taxon>Diptera</taxon>
        <taxon>Nematocera</taxon>
        <taxon>Psychodoidea</taxon>
        <taxon>Psychodidae</taxon>
        <taxon>Phlebotomus</taxon>
        <taxon>Larroussius</taxon>
    </lineage>
</organism>
<feature type="signal peptide" evidence="1">
    <location>
        <begin position="1"/>
        <end position="18"/>
    </location>
</feature>
<dbReference type="InterPro" id="IPR010629">
    <property type="entry name" value="Ins_allergen"/>
</dbReference>
<reference evidence="2" key="1">
    <citation type="journal article" date="2011" name="BMC Genomics">
        <title>The midgut transcriptome of Phlebotomus (Larroussius) perniciosus, a vector of Leishmania infantum: comparison of sugar fed and blood fed sand flies.</title>
        <authorList>
            <person name="Dostalova A."/>
            <person name="Votypka J."/>
            <person name="Favreau A.J."/>
            <person name="Barbian K.D."/>
            <person name="Volf P."/>
            <person name="Valenzuela J.G."/>
            <person name="Jochim R.C."/>
        </authorList>
    </citation>
    <scope>NUCLEOTIDE SEQUENCE</scope>
    <source>
        <tissue evidence="2">Midgut</tissue>
    </source>
</reference>
<dbReference type="PANTHER" id="PTHR21163:SF1">
    <property type="entry name" value="PROTEIN G12"/>
    <property type="match status" value="1"/>
</dbReference>
<evidence type="ECO:0000256" key="1">
    <source>
        <dbReference type="SAM" id="SignalP"/>
    </source>
</evidence>
<dbReference type="OrthoDB" id="7756618at2759"/>
<dbReference type="EMBL" id="EZ933295">
    <property type="protein sequence ID" value="ADJ57676.1"/>
    <property type="molecule type" value="mRNA"/>
</dbReference>
<dbReference type="PANTHER" id="PTHR21163">
    <property type="entry name" value="PROTEIN G12"/>
    <property type="match status" value="1"/>
</dbReference>